<dbReference type="InterPro" id="IPR050259">
    <property type="entry name" value="SDR"/>
</dbReference>
<dbReference type="PANTHER" id="PTHR42879:SF2">
    <property type="entry name" value="3-OXOACYL-[ACYL-CARRIER-PROTEIN] REDUCTASE FABG"/>
    <property type="match status" value="1"/>
</dbReference>
<dbReference type="SUPFAM" id="SSF51735">
    <property type="entry name" value="NAD(P)-binding Rossmann-fold domains"/>
    <property type="match status" value="1"/>
</dbReference>
<dbReference type="AlphaFoldDB" id="A0A1C3ZIY4"/>
<keyword evidence="4" id="KW-1185">Reference proteome</keyword>
<dbReference type="Gene3D" id="3.40.50.720">
    <property type="entry name" value="NAD(P)-binding Rossmann-like Domain"/>
    <property type="match status" value="1"/>
</dbReference>
<dbReference type="EMBL" id="FMAU01000001">
    <property type="protein sequence ID" value="SCB82379.1"/>
    <property type="molecule type" value="Genomic_DNA"/>
</dbReference>
<dbReference type="InterPro" id="IPR002347">
    <property type="entry name" value="SDR_fam"/>
</dbReference>
<sequence length="259" mass="28890">MVYNDKSVLITGGAKGLGSRTAIEFSKSGYKVFINYRQDEGHANDFARQLMSTYGNEVVPVKGDVSDPEECKNMTEFIIQESGGIDVLIHNAGPYVKERKTFDEYSPDEWNYIVDGNLNSVFYLTRLLIPQMRENKWGRIITFGYDRVETSPGWIYRSAFAAAKAGLASFTKTISIEEAHNGITANMVCPGDIVGDWKEDEIEHAQKERDPFTPVGRPGTGEDLARVVEFLCREESDFITGAIIPVTGGKDVLGKIFHK</sequence>
<comment type="similarity">
    <text evidence="1">Belongs to the short-chain dehydrogenases/reductases (SDR) family.</text>
</comment>
<dbReference type="Pfam" id="PF13561">
    <property type="entry name" value="adh_short_C2"/>
    <property type="match status" value="1"/>
</dbReference>
<evidence type="ECO:0000256" key="2">
    <source>
        <dbReference type="ARBA" id="ARBA00023002"/>
    </source>
</evidence>
<accession>A0A1C3ZIY4</accession>
<evidence type="ECO:0000313" key="4">
    <source>
        <dbReference type="Proteomes" id="UP000181997"/>
    </source>
</evidence>
<dbReference type="PRINTS" id="PR00081">
    <property type="entry name" value="GDHRDH"/>
</dbReference>
<dbReference type="FunFam" id="3.40.50.720:FF:000173">
    <property type="entry name" value="3-oxoacyl-[acyl-carrier protein] reductase"/>
    <property type="match status" value="1"/>
</dbReference>
<dbReference type="InterPro" id="IPR036291">
    <property type="entry name" value="NAD(P)-bd_dom_sf"/>
</dbReference>
<dbReference type="PANTHER" id="PTHR42879">
    <property type="entry name" value="3-OXOACYL-(ACYL-CARRIER-PROTEIN) REDUCTASE"/>
    <property type="match status" value="1"/>
</dbReference>
<gene>
    <name evidence="3" type="ORF">GA0061094_0751</name>
</gene>
<reference evidence="4" key="1">
    <citation type="submission" date="2016-08" db="EMBL/GenBank/DDBJ databases">
        <authorList>
            <person name="Varghese N."/>
            <person name="Submissions Spin"/>
        </authorList>
    </citation>
    <scope>NUCLEOTIDE SEQUENCE [LARGE SCALE GENOMIC DNA]</scope>
    <source>
        <strain evidence="4">SGD-1123</strain>
    </source>
</reference>
<organism evidence="3 4">
    <name type="scientific">[Bacillus] enclensis</name>
    <dbReference type="NCBI Taxonomy" id="1402860"/>
    <lineage>
        <taxon>Bacteria</taxon>
        <taxon>Bacillati</taxon>
        <taxon>Bacillota</taxon>
        <taxon>Bacilli</taxon>
        <taxon>Bacillales</taxon>
        <taxon>Bacillaceae</taxon>
        <taxon>Rossellomorea</taxon>
    </lineage>
</organism>
<dbReference type="PRINTS" id="PR00080">
    <property type="entry name" value="SDRFAMILY"/>
</dbReference>
<dbReference type="GO" id="GO:0016491">
    <property type="term" value="F:oxidoreductase activity"/>
    <property type="evidence" value="ECO:0007669"/>
    <property type="project" value="UniProtKB-KW"/>
</dbReference>
<dbReference type="Proteomes" id="UP000181997">
    <property type="component" value="Unassembled WGS sequence"/>
</dbReference>
<evidence type="ECO:0000313" key="3">
    <source>
        <dbReference type="EMBL" id="SCB82379.1"/>
    </source>
</evidence>
<keyword evidence="2" id="KW-0560">Oxidoreductase</keyword>
<evidence type="ECO:0000256" key="1">
    <source>
        <dbReference type="ARBA" id="ARBA00006484"/>
    </source>
</evidence>
<name>A0A1C3ZIY4_9BACI</name>
<proteinExistence type="inferred from homology"/>
<protein>
    <submittedName>
        <fullName evidence="3">3-oxoacyl-[acyl-carrier protein] reductase</fullName>
    </submittedName>
</protein>
<dbReference type="CDD" id="cd05233">
    <property type="entry name" value="SDR_c"/>
    <property type="match status" value="1"/>
</dbReference>